<reference evidence="1" key="3">
    <citation type="submission" date="2025-09" db="UniProtKB">
        <authorList>
            <consortium name="Ensembl"/>
        </authorList>
    </citation>
    <scope>IDENTIFICATION</scope>
</reference>
<reference evidence="1" key="1">
    <citation type="submission" date="2019-05" db="EMBL/GenBank/DDBJ databases">
        <authorList>
            <person name="Zhang S."/>
            <person name="Liu J."/>
        </authorList>
    </citation>
    <scope>NUCLEOTIDE SEQUENCE [LARGE SCALE GENOMIC DNA]</scope>
</reference>
<dbReference type="Proteomes" id="UP000694520">
    <property type="component" value="Chromosome 28"/>
</dbReference>
<organism evidence="1 2">
    <name type="scientific">Bos mutus grunniens</name>
    <name type="common">Wild yak</name>
    <name type="synonym">Bos grunniens</name>
    <dbReference type="NCBI Taxonomy" id="30521"/>
    <lineage>
        <taxon>Eukaryota</taxon>
        <taxon>Metazoa</taxon>
        <taxon>Chordata</taxon>
        <taxon>Craniata</taxon>
        <taxon>Vertebrata</taxon>
        <taxon>Euteleostomi</taxon>
        <taxon>Mammalia</taxon>
        <taxon>Eutheria</taxon>
        <taxon>Laurasiatheria</taxon>
        <taxon>Artiodactyla</taxon>
        <taxon>Ruminantia</taxon>
        <taxon>Pecora</taxon>
        <taxon>Bovidae</taxon>
        <taxon>Bovinae</taxon>
        <taxon>Bos</taxon>
    </lineage>
</organism>
<dbReference type="Ensembl" id="ENSBGRT00000028571.1">
    <property type="protein sequence ID" value="ENSBGRP00000024765.1"/>
    <property type="gene ID" value="ENSBGRG00000015554.1"/>
</dbReference>
<name>A0A8B9XSB5_BOSMU</name>
<evidence type="ECO:0000313" key="2">
    <source>
        <dbReference type="Proteomes" id="UP000694520"/>
    </source>
</evidence>
<keyword evidence="2" id="KW-1185">Reference proteome</keyword>
<dbReference type="AlphaFoldDB" id="A0A8B9XSB5"/>
<dbReference type="GeneTree" id="ENSGT00910000147356"/>
<accession>A0A8B9XSB5</accession>
<reference evidence="1" key="2">
    <citation type="submission" date="2025-08" db="UniProtKB">
        <authorList>
            <consortium name="Ensembl"/>
        </authorList>
    </citation>
    <scope>IDENTIFICATION</scope>
</reference>
<sequence length="53" mass="6126">PSGNQFVFTLQEVSCKHAYVECNMDHVQVSVLVDTVYKYVNYIPLCTCLIWNL</sequence>
<proteinExistence type="predicted"/>
<protein>
    <submittedName>
        <fullName evidence="1">Uncharacterized protein</fullName>
    </submittedName>
</protein>
<evidence type="ECO:0000313" key="1">
    <source>
        <dbReference type="Ensembl" id="ENSBGRP00000024765.1"/>
    </source>
</evidence>